<dbReference type="InterPro" id="IPR001680">
    <property type="entry name" value="WD40_rpt"/>
</dbReference>
<reference evidence="6 7" key="1">
    <citation type="submission" date="2018-02" db="EMBL/GenBank/DDBJ databases">
        <title>Genome sequence of the basidiomycete white-rot fungus Phlebia centrifuga.</title>
        <authorList>
            <person name="Granchi Z."/>
            <person name="Peng M."/>
            <person name="de Vries R.P."/>
            <person name="Hilden K."/>
            <person name="Makela M.R."/>
            <person name="Grigoriev I."/>
            <person name="Riley R."/>
        </authorList>
    </citation>
    <scope>NUCLEOTIDE SEQUENCE [LARGE SCALE GENOMIC DNA]</scope>
    <source>
        <strain evidence="6 7">FBCC195</strain>
    </source>
</reference>
<gene>
    <name evidence="6" type="ORF">PHLCEN_2v7942</name>
</gene>
<dbReference type="AlphaFoldDB" id="A0A2R6NV24"/>
<dbReference type="PROSITE" id="PS50082">
    <property type="entry name" value="WD_REPEATS_2"/>
    <property type="match status" value="1"/>
</dbReference>
<dbReference type="Pfam" id="PF00400">
    <property type="entry name" value="WD40"/>
    <property type="match status" value="1"/>
</dbReference>
<dbReference type="InterPro" id="IPR015943">
    <property type="entry name" value="WD40/YVTN_repeat-like_dom_sf"/>
</dbReference>
<feature type="region of interest" description="Disordered" evidence="4">
    <location>
        <begin position="368"/>
        <end position="431"/>
    </location>
</feature>
<dbReference type="Pfam" id="PF23798">
    <property type="entry name" value="Beta-prop_SPT8"/>
    <property type="match status" value="1"/>
</dbReference>
<dbReference type="Proteomes" id="UP000186601">
    <property type="component" value="Unassembled WGS sequence"/>
</dbReference>
<feature type="compositionally biased region" description="Acidic residues" evidence="4">
    <location>
        <begin position="40"/>
        <end position="63"/>
    </location>
</feature>
<evidence type="ECO:0000256" key="2">
    <source>
        <dbReference type="ARBA" id="ARBA00022737"/>
    </source>
</evidence>
<feature type="region of interest" description="Disordered" evidence="4">
    <location>
        <begin position="1"/>
        <end position="131"/>
    </location>
</feature>
<organism evidence="6 7">
    <name type="scientific">Hermanssonia centrifuga</name>
    <dbReference type="NCBI Taxonomy" id="98765"/>
    <lineage>
        <taxon>Eukaryota</taxon>
        <taxon>Fungi</taxon>
        <taxon>Dikarya</taxon>
        <taxon>Basidiomycota</taxon>
        <taxon>Agaricomycotina</taxon>
        <taxon>Agaricomycetes</taxon>
        <taxon>Polyporales</taxon>
        <taxon>Meruliaceae</taxon>
        <taxon>Hermanssonia</taxon>
    </lineage>
</organism>
<feature type="compositionally biased region" description="Low complexity" evidence="4">
    <location>
        <begin position="101"/>
        <end position="130"/>
    </location>
</feature>
<dbReference type="SMART" id="SM00320">
    <property type="entry name" value="WD40"/>
    <property type="match status" value="4"/>
</dbReference>
<dbReference type="InterPro" id="IPR036322">
    <property type="entry name" value="WD40_repeat_dom_sf"/>
</dbReference>
<evidence type="ECO:0000259" key="5">
    <source>
        <dbReference type="Pfam" id="PF23798"/>
    </source>
</evidence>
<protein>
    <recommendedName>
        <fullName evidence="5">Transcription factor spt8 beta-propeller domain-containing protein</fullName>
    </recommendedName>
</protein>
<keyword evidence="7" id="KW-1185">Reference proteome</keyword>
<evidence type="ECO:0000256" key="1">
    <source>
        <dbReference type="ARBA" id="ARBA00022574"/>
    </source>
</evidence>
<dbReference type="Gene3D" id="2.130.10.10">
    <property type="entry name" value="YVTN repeat-like/Quinoprotein amine dehydrogenase"/>
    <property type="match status" value="2"/>
</dbReference>
<keyword evidence="2" id="KW-0677">Repeat</keyword>
<dbReference type="PANTHER" id="PTHR19848:SF8">
    <property type="entry name" value="F-BOX AND WD REPEAT DOMAIN CONTAINING 7"/>
    <property type="match status" value="1"/>
</dbReference>
<feature type="repeat" description="WD" evidence="3">
    <location>
        <begin position="279"/>
        <end position="320"/>
    </location>
</feature>
<name>A0A2R6NV24_9APHY</name>
<dbReference type="STRING" id="98765.A0A2R6NV24"/>
<evidence type="ECO:0000313" key="6">
    <source>
        <dbReference type="EMBL" id="PSR77341.1"/>
    </source>
</evidence>
<proteinExistence type="predicted"/>
<evidence type="ECO:0000256" key="4">
    <source>
        <dbReference type="SAM" id="MobiDB-lite"/>
    </source>
</evidence>
<feature type="domain" description="Transcription factor spt8 beta-propeller" evidence="5">
    <location>
        <begin position="153"/>
        <end position="400"/>
    </location>
</feature>
<evidence type="ECO:0000256" key="3">
    <source>
        <dbReference type="PROSITE-ProRule" id="PRU00221"/>
    </source>
</evidence>
<dbReference type="EMBL" id="MLYV02000798">
    <property type="protein sequence ID" value="PSR77341.1"/>
    <property type="molecule type" value="Genomic_DNA"/>
</dbReference>
<dbReference type="SUPFAM" id="SSF50978">
    <property type="entry name" value="WD40 repeat-like"/>
    <property type="match status" value="1"/>
</dbReference>
<sequence length="562" mass="60378">MASDSEDEALEDLQYDDASDASEGIDEEILDALEGTLAAEESDADDDSDTDDTDDVSEDEESESGPGTLPVITNPPSRDVAAPSTATLSGTSHPSAPPSAPISDVPSPHGTLTPARSPSPAPRNRSLSPAGLRKAKLLADRKWPRSFTVEAICAIPHPVSTHALASSLCMSHLITGSEDGYIRDYDIFSAVNGKVFLTAPQRHHCGVMEGLMKAAQIKCWWENPADMRLAPGPIEDPPLSPVYSLLMHSDALWSLAGTEQGHINLFTVRHEPGRLCHTMYGHRGPVSALSMQYDERGFFSAGWDGEALQWDLNTGQVVRNFTAHGAQLAAIAVRPLSSDFQGVTWVGNRPSDLQRNTSALPIAVDGFTDTKRTSNDTTVSAKNSKSVSATVKQEEDAQSDTSFDPLFDDEPDTDAEPPNAPAPGPKPIVSAQPQRGAIAPKNAPPVLDPTTYASFSPDMLMTASIDGQVILWDRRVNSPRQGVGRLWMSEKTPPWCMSACWSADGSQIYAGRRNGTIDVWDVRLTGQAHMGTPRVLKTLRNPVSSGVVSCVVAFPDGKHIAW</sequence>
<accession>A0A2R6NV24</accession>
<comment type="caution">
    <text evidence="6">The sequence shown here is derived from an EMBL/GenBank/DDBJ whole genome shotgun (WGS) entry which is preliminary data.</text>
</comment>
<feature type="compositionally biased region" description="Acidic residues" evidence="4">
    <location>
        <begin position="1"/>
        <end position="31"/>
    </location>
</feature>
<dbReference type="InterPro" id="IPR057544">
    <property type="entry name" value="Beta-prop_SPT8"/>
</dbReference>
<evidence type="ECO:0000313" key="7">
    <source>
        <dbReference type="Proteomes" id="UP000186601"/>
    </source>
</evidence>
<feature type="compositionally biased region" description="Polar residues" evidence="4">
    <location>
        <begin position="375"/>
        <end position="391"/>
    </location>
</feature>
<keyword evidence="1 3" id="KW-0853">WD repeat</keyword>
<dbReference type="PANTHER" id="PTHR19848">
    <property type="entry name" value="WD40 REPEAT PROTEIN"/>
    <property type="match status" value="1"/>
</dbReference>
<dbReference type="OrthoDB" id="10260946at2759"/>
<feature type="compositionally biased region" description="Acidic residues" evidence="4">
    <location>
        <begin position="406"/>
        <end position="415"/>
    </location>
</feature>